<dbReference type="EMBL" id="BSXG01000055">
    <property type="protein sequence ID" value="GME29053.1"/>
    <property type="molecule type" value="Genomic_DNA"/>
</dbReference>
<keyword evidence="2" id="KW-1185">Reference proteome</keyword>
<proteinExistence type="predicted"/>
<evidence type="ECO:0000313" key="1">
    <source>
        <dbReference type="EMBL" id="GME29053.1"/>
    </source>
</evidence>
<dbReference type="Proteomes" id="UP001165186">
    <property type="component" value="Unassembled WGS sequence"/>
</dbReference>
<protein>
    <submittedName>
        <fullName evidence="1">Importin-beta</fullName>
    </submittedName>
</protein>
<sequence length="982" mass="109161">MNGINSIEGVEDLVKRLYEPGDPATISQIEKNLQQLQRSSQGWQVADALLASGDVNVRFFGALTFTVKLTSDAQSLDEDTANELLLRLINWLVKLTAAGEKDLVTRKLSTTLVQFFLNSKAIWKQCARQIICSFAKGEAVLTTDLEQYPPTDQLVATLVVPQIVALLWFGSNLVEEVKRTTYGASILAEIEGRIEQNCEDFASIIRFAIQYTGPTAERMHEEGMGCMVEWAYFVTRTKSFADDVVQRKKLIQSIIIPAVHCMHADPENSVEGFAELLRKKGNVLFEAEHILLIYNLITSPWGEQQLNSILDGDLDSDAFLTLLLAFGAAILDKLMESPEDWQNILLLMHQILKVPGYPVEDENASVQALEFWGNFASDMADPLDDDFVFSPAIKTHLLQAAEEYWAKIRIPPPEGLKEWDSDTLKAFGSFRTDVMDFLSDTFRACGDDTLRGFVSIALDSIKEQDWMKVEASLFCVKSMADEAAKKASCQEILSKLLGSSLLTTDVFGHNVPTKTRRTAVDLLGRYSDFFIKHQEYLVAPLNSLFSALTSPETANLSARAIAMLCSACRKALIPELPVFLQAYQAFMESPTADSYTKEKVISGICFILQDIPSDDERCQYISLLLRYIEEDVRKSLEHMSQNMPLEAEQAACTALNCLAAMSKSLQSQDSDKPEVIDLETEISDPSFWNSQPAGIELQSRIIKCIDMMAHVYGQFGEVNEAICNVFKSGFAERAPGPLVLPPNVFVEFVQRSTAETPRLTLILSTMCSFLNAYSSQLKVSGSSVAHAATLLIQHVLAIMESVAQPSAEPDVSHSCVEVLEQILRHNALLLLRQPPPSAEFVFMFTIRCLQGPDVLPKRAAAHFWASLITASNDVASPAKQELDQVFEALGAILVKVLVFNIAGEASRTSLDEVTDPLRRCVTKHARTGAWIDAALAAPDFPAPKVPEKDRQWYRRMVIAARGGTNTRGVSQNFWQKCRDMQR</sequence>
<evidence type="ECO:0000313" key="2">
    <source>
        <dbReference type="Proteomes" id="UP001165186"/>
    </source>
</evidence>
<gene>
    <name evidence="1" type="primary">g4308</name>
    <name evidence="1" type="ORF">NpPPO83_00004308</name>
</gene>
<accession>A0ACB5S8H7</accession>
<reference evidence="1" key="1">
    <citation type="submission" date="2024-09" db="EMBL/GenBank/DDBJ databases">
        <title>Draft Genome Sequences of Neofusicoccum parvum.</title>
        <authorList>
            <person name="Ashida A."/>
            <person name="Camagna M."/>
            <person name="Tanaka A."/>
            <person name="Takemoto D."/>
        </authorList>
    </citation>
    <scope>NUCLEOTIDE SEQUENCE</scope>
    <source>
        <strain evidence="1">PPO83</strain>
    </source>
</reference>
<comment type="caution">
    <text evidence="1">The sequence shown here is derived from an EMBL/GenBank/DDBJ whole genome shotgun (WGS) entry which is preliminary data.</text>
</comment>
<name>A0ACB5S8H7_9PEZI</name>
<organism evidence="1 2">
    <name type="scientific">Neofusicoccum parvum</name>
    <dbReference type="NCBI Taxonomy" id="310453"/>
    <lineage>
        <taxon>Eukaryota</taxon>
        <taxon>Fungi</taxon>
        <taxon>Dikarya</taxon>
        <taxon>Ascomycota</taxon>
        <taxon>Pezizomycotina</taxon>
        <taxon>Dothideomycetes</taxon>
        <taxon>Dothideomycetes incertae sedis</taxon>
        <taxon>Botryosphaeriales</taxon>
        <taxon>Botryosphaeriaceae</taxon>
        <taxon>Neofusicoccum</taxon>
    </lineage>
</organism>